<dbReference type="AlphaFoldDB" id="A0A6M3LCW3"/>
<protein>
    <submittedName>
        <fullName evidence="1">Putative tail protein</fullName>
    </submittedName>
</protein>
<evidence type="ECO:0000313" key="1">
    <source>
        <dbReference type="EMBL" id="QJA92906.1"/>
    </source>
</evidence>
<proteinExistence type="predicted"/>
<gene>
    <name evidence="1" type="ORF">MM415B04423_0004</name>
</gene>
<dbReference type="Pfam" id="PF18906">
    <property type="entry name" value="Phage_tube_2"/>
    <property type="match status" value="1"/>
</dbReference>
<organism evidence="1">
    <name type="scientific">viral metagenome</name>
    <dbReference type="NCBI Taxonomy" id="1070528"/>
    <lineage>
        <taxon>unclassified sequences</taxon>
        <taxon>metagenomes</taxon>
        <taxon>organismal metagenomes</taxon>
    </lineage>
</organism>
<name>A0A6M3LCW3_9ZZZZ</name>
<dbReference type="EMBL" id="MT143106">
    <property type="protein sequence ID" value="QJA92906.1"/>
    <property type="molecule type" value="Genomic_DNA"/>
</dbReference>
<sequence length="308" mass="32286">MTILKQRCQIACEIESEEGTAETLEGADVFLAFNPRFKPSIEAFPRDPVRSSLSPHPSVFGKRSATLGFDVELVGGTAGAATHFSDALKACGVGETLVASTSATYKPASASIPSVTLGMYMDGKSYIIRGARGTAKLLLEVGKPGILSMDFTGADFTEADTALLTSGVSLSIAIPPVFQGATLTIDAYAATISKLEIDLGNTIALREDANSTSGHKSAAITNRRPKMSFDPENALVASEDYLGNWRSGALMALSTVMGTGAGNVITITAPKVQYQDVSMVDRDGISVFEISGLLCLNAGDDEWSIAIT</sequence>
<dbReference type="InterPro" id="IPR044000">
    <property type="entry name" value="Phage_tube_2"/>
</dbReference>
<accession>A0A6M3LCW3</accession>
<reference evidence="1" key="1">
    <citation type="submission" date="2020-03" db="EMBL/GenBank/DDBJ databases">
        <title>The deep terrestrial virosphere.</title>
        <authorList>
            <person name="Holmfeldt K."/>
            <person name="Nilsson E."/>
            <person name="Simone D."/>
            <person name="Lopez-Fernandez M."/>
            <person name="Wu X."/>
            <person name="de Brujin I."/>
            <person name="Lundin D."/>
            <person name="Andersson A."/>
            <person name="Bertilsson S."/>
            <person name="Dopson M."/>
        </authorList>
    </citation>
    <scope>NUCLEOTIDE SEQUENCE</scope>
    <source>
        <strain evidence="1">MM415B04423</strain>
    </source>
</reference>